<dbReference type="Gene3D" id="3.80.10.10">
    <property type="entry name" value="Ribonuclease Inhibitor"/>
    <property type="match status" value="1"/>
</dbReference>
<name>A0AAD4BFH7_BOLED</name>
<accession>A0AAD4BFH7</accession>
<dbReference type="AlphaFoldDB" id="A0AAD4BFH7"/>
<gene>
    <name evidence="1" type="ORF">L210DRAFT_984422</name>
</gene>
<dbReference type="Proteomes" id="UP001194468">
    <property type="component" value="Unassembled WGS sequence"/>
</dbReference>
<sequence length="531" mass="60023">MHHTLQIQEIVLNIFRYCHPLTQMSGTSSLPALARACRAFNGPALDVLWKELSDPSPLAQCVPGAYHHSDANRTYSFTRALVQGEWRVLRSYARRVRSILDFNHGLDWESVQAFLPTTLADPLLPNLRHLHATEISISTFTRMLAAPIPFRSLISLDVSVVGANNLEVLELFIGLFAEFSPNIRELSVRLRQHGVRSMLHPGTRFRIQFASHICRWEHLKSVDCGDIPLEADTLAHLSRMPTLTLLSCAPSATLTLHDSVTPICFSNLLALRLQSASLVTVSLFLPRVRLPATVALRAFIEERFSKRDLHSFMASVQTCIRSVNIQELRLKEAKKYDYRDTSVLYFEDMQPYMAFSDLRRIDINISWFVGLTDNDLLQLASAWPHLEELLINENSGWCASGITPDGLVKLLRRSGSLRKIALAIDTRRFTTFNEAKASLGLTLPPKLSLNVLDSRIDDDTVPSMATLLACIASDSDLSLQAFRMEADPDQCARWHDAFQRAKDALGQGYIPFTEIDFPRHRCYRFPRQLVN</sequence>
<dbReference type="SUPFAM" id="SSF52047">
    <property type="entry name" value="RNI-like"/>
    <property type="match status" value="1"/>
</dbReference>
<organism evidence="1 2">
    <name type="scientific">Boletus edulis BED1</name>
    <dbReference type="NCBI Taxonomy" id="1328754"/>
    <lineage>
        <taxon>Eukaryota</taxon>
        <taxon>Fungi</taxon>
        <taxon>Dikarya</taxon>
        <taxon>Basidiomycota</taxon>
        <taxon>Agaricomycotina</taxon>
        <taxon>Agaricomycetes</taxon>
        <taxon>Agaricomycetidae</taxon>
        <taxon>Boletales</taxon>
        <taxon>Boletineae</taxon>
        <taxon>Boletaceae</taxon>
        <taxon>Boletoideae</taxon>
        <taxon>Boletus</taxon>
    </lineage>
</organism>
<comment type="caution">
    <text evidence="1">The sequence shown here is derived from an EMBL/GenBank/DDBJ whole genome shotgun (WGS) entry which is preliminary data.</text>
</comment>
<evidence type="ECO:0008006" key="3">
    <source>
        <dbReference type="Google" id="ProtNLM"/>
    </source>
</evidence>
<keyword evidence="2" id="KW-1185">Reference proteome</keyword>
<proteinExistence type="predicted"/>
<evidence type="ECO:0000313" key="1">
    <source>
        <dbReference type="EMBL" id="KAF8425022.1"/>
    </source>
</evidence>
<dbReference type="InterPro" id="IPR032675">
    <property type="entry name" value="LRR_dom_sf"/>
</dbReference>
<dbReference type="EMBL" id="WHUW01000099">
    <property type="protein sequence ID" value="KAF8425022.1"/>
    <property type="molecule type" value="Genomic_DNA"/>
</dbReference>
<evidence type="ECO:0000313" key="2">
    <source>
        <dbReference type="Proteomes" id="UP001194468"/>
    </source>
</evidence>
<reference evidence="1" key="1">
    <citation type="submission" date="2019-10" db="EMBL/GenBank/DDBJ databases">
        <authorList>
            <consortium name="DOE Joint Genome Institute"/>
            <person name="Kuo A."/>
            <person name="Miyauchi S."/>
            <person name="Kiss E."/>
            <person name="Drula E."/>
            <person name="Kohler A."/>
            <person name="Sanchez-Garcia M."/>
            <person name="Andreopoulos B."/>
            <person name="Barry K.W."/>
            <person name="Bonito G."/>
            <person name="Buee M."/>
            <person name="Carver A."/>
            <person name="Chen C."/>
            <person name="Cichocki N."/>
            <person name="Clum A."/>
            <person name="Culley D."/>
            <person name="Crous P.W."/>
            <person name="Fauchery L."/>
            <person name="Girlanda M."/>
            <person name="Hayes R."/>
            <person name="Keri Z."/>
            <person name="LaButti K."/>
            <person name="Lipzen A."/>
            <person name="Lombard V."/>
            <person name="Magnuson J."/>
            <person name="Maillard F."/>
            <person name="Morin E."/>
            <person name="Murat C."/>
            <person name="Nolan M."/>
            <person name="Ohm R."/>
            <person name="Pangilinan J."/>
            <person name="Pereira M."/>
            <person name="Perotto S."/>
            <person name="Peter M."/>
            <person name="Riley R."/>
            <person name="Sitrit Y."/>
            <person name="Stielow B."/>
            <person name="Szollosi G."/>
            <person name="Zifcakova L."/>
            <person name="Stursova M."/>
            <person name="Spatafora J.W."/>
            <person name="Tedersoo L."/>
            <person name="Vaario L.-M."/>
            <person name="Yamada A."/>
            <person name="Yan M."/>
            <person name="Wang P."/>
            <person name="Xu J."/>
            <person name="Bruns T."/>
            <person name="Baldrian P."/>
            <person name="Vilgalys R."/>
            <person name="Henrissat B."/>
            <person name="Grigoriev I.V."/>
            <person name="Hibbett D."/>
            <person name="Nagy L.G."/>
            <person name="Martin F.M."/>
        </authorList>
    </citation>
    <scope>NUCLEOTIDE SEQUENCE</scope>
    <source>
        <strain evidence="1">BED1</strain>
    </source>
</reference>
<protein>
    <recommendedName>
        <fullName evidence="3">F-box domain-containing protein</fullName>
    </recommendedName>
</protein>
<reference evidence="1" key="2">
    <citation type="journal article" date="2020" name="Nat. Commun.">
        <title>Large-scale genome sequencing of mycorrhizal fungi provides insights into the early evolution of symbiotic traits.</title>
        <authorList>
            <person name="Miyauchi S."/>
            <person name="Kiss E."/>
            <person name="Kuo A."/>
            <person name="Drula E."/>
            <person name="Kohler A."/>
            <person name="Sanchez-Garcia M."/>
            <person name="Morin E."/>
            <person name="Andreopoulos B."/>
            <person name="Barry K.W."/>
            <person name="Bonito G."/>
            <person name="Buee M."/>
            <person name="Carver A."/>
            <person name="Chen C."/>
            <person name="Cichocki N."/>
            <person name="Clum A."/>
            <person name="Culley D."/>
            <person name="Crous P.W."/>
            <person name="Fauchery L."/>
            <person name="Girlanda M."/>
            <person name="Hayes R.D."/>
            <person name="Keri Z."/>
            <person name="LaButti K."/>
            <person name="Lipzen A."/>
            <person name="Lombard V."/>
            <person name="Magnuson J."/>
            <person name="Maillard F."/>
            <person name="Murat C."/>
            <person name="Nolan M."/>
            <person name="Ohm R.A."/>
            <person name="Pangilinan J."/>
            <person name="Pereira M.F."/>
            <person name="Perotto S."/>
            <person name="Peter M."/>
            <person name="Pfister S."/>
            <person name="Riley R."/>
            <person name="Sitrit Y."/>
            <person name="Stielow J.B."/>
            <person name="Szollosi G."/>
            <person name="Zifcakova L."/>
            <person name="Stursova M."/>
            <person name="Spatafora J.W."/>
            <person name="Tedersoo L."/>
            <person name="Vaario L.M."/>
            <person name="Yamada A."/>
            <person name="Yan M."/>
            <person name="Wang P."/>
            <person name="Xu J."/>
            <person name="Bruns T."/>
            <person name="Baldrian P."/>
            <person name="Vilgalys R."/>
            <person name="Dunand C."/>
            <person name="Henrissat B."/>
            <person name="Grigoriev I.V."/>
            <person name="Hibbett D."/>
            <person name="Nagy L.G."/>
            <person name="Martin F.M."/>
        </authorList>
    </citation>
    <scope>NUCLEOTIDE SEQUENCE</scope>
    <source>
        <strain evidence="1">BED1</strain>
    </source>
</reference>